<dbReference type="Proteomes" id="UP000054630">
    <property type="component" value="Unassembled WGS sequence"/>
</dbReference>
<gene>
    <name evidence="1" type="ORF">T07_6827</name>
</gene>
<reference evidence="1 2" key="1">
    <citation type="submission" date="2015-01" db="EMBL/GenBank/DDBJ databases">
        <title>Evolution of Trichinella species and genotypes.</title>
        <authorList>
            <person name="Korhonen P.K."/>
            <person name="Edoardo P."/>
            <person name="Giuseppe L.R."/>
            <person name="Gasser R.B."/>
        </authorList>
    </citation>
    <scope>NUCLEOTIDE SEQUENCE [LARGE SCALE GENOMIC DNA]</scope>
    <source>
        <strain evidence="1">ISS37</strain>
    </source>
</reference>
<evidence type="ECO:0000313" key="1">
    <source>
        <dbReference type="EMBL" id="KRX20411.1"/>
    </source>
</evidence>
<sequence>MDMYKLFKLQSIPNSLSVKKSLLQTNLVFCNSNNRLDQQIRKTKFTVMSVIMESSSMSDYGVHKYGIRNVNNSRQKEIQ</sequence>
<evidence type="ECO:0000313" key="2">
    <source>
        <dbReference type="Proteomes" id="UP000054630"/>
    </source>
</evidence>
<dbReference type="AlphaFoldDB" id="A0A0V0S0Y9"/>
<dbReference type="EMBL" id="JYDL01000049">
    <property type="protein sequence ID" value="KRX20411.1"/>
    <property type="molecule type" value="Genomic_DNA"/>
</dbReference>
<protein>
    <submittedName>
        <fullName evidence="1">Uncharacterized protein</fullName>
    </submittedName>
</protein>
<keyword evidence="2" id="KW-1185">Reference proteome</keyword>
<name>A0A0V0S0Y9_9BILA</name>
<accession>A0A0V0S0Y9</accession>
<organism evidence="1 2">
    <name type="scientific">Trichinella nelsoni</name>
    <dbReference type="NCBI Taxonomy" id="6336"/>
    <lineage>
        <taxon>Eukaryota</taxon>
        <taxon>Metazoa</taxon>
        <taxon>Ecdysozoa</taxon>
        <taxon>Nematoda</taxon>
        <taxon>Enoplea</taxon>
        <taxon>Dorylaimia</taxon>
        <taxon>Trichinellida</taxon>
        <taxon>Trichinellidae</taxon>
        <taxon>Trichinella</taxon>
    </lineage>
</organism>
<proteinExistence type="predicted"/>
<comment type="caution">
    <text evidence="1">The sequence shown here is derived from an EMBL/GenBank/DDBJ whole genome shotgun (WGS) entry which is preliminary data.</text>
</comment>